<feature type="region of interest" description="Disordered" evidence="2">
    <location>
        <begin position="419"/>
        <end position="444"/>
    </location>
</feature>
<dbReference type="Proteomes" id="UP000242875">
    <property type="component" value="Unassembled WGS sequence"/>
</dbReference>
<dbReference type="AlphaFoldDB" id="A0A261Y458"/>
<feature type="region of interest" description="Disordered" evidence="2">
    <location>
        <begin position="615"/>
        <end position="684"/>
    </location>
</feature>
<feature type="compositionally biased region" description="Polar residues" evidence="2">
    <location>
        <begin position="556"/>
        <end position="574"/>
    </location>
</feature>
<evidence type="ECO:0000256" key="2">
    <source>
        <dbReference type="SAM" id="MobiDB-lite"/>
    </source>
</evidence>
<sequence length="684" mass="75779">MSSSNGASSAGASNPDLAVKNLVKEFGKLAGIQVSLRAAEEQVILWQSKVNMGPNDAFTRAELQLELDHQRTKRDKHLQEFNDTIAHLSRLTQTVINKYSSESQGIAPVSSPGAPEASRDDSRVGKLENQIQFDKTKHTEFATNVRRELGHLQENVKSVHTSLKNLERRHVADITDVHNLLAKRATTASHDELERTLKRVQVTMEEITKTGVLDLPAQEIRNALKQVQFWPPGVNNQRLNLVDETISGLEDRLTKLEGGSSPSKEKSSAVAVPEDITKDLTTIYQRLERLDSILTSQMSLMPNSMRTQRPLTLLQVIEAEISKHAPGLVEDTVLRPMKRDIEELYRLRSIPTSGPEPRSVPVPEPRPGPEVKNDQVDLDDIEDRVIRVVEDQVATLGERLYSQLRFNLHKQVQKASAKAQLARPVKPPMPSLAPAPNGDANSDPQSLAPMVNYLKAAMTFTANQLQELQEFLHPFKDNVLSEGFPSRLRAGFNELVWAYSQQEAELESLRAHIEHLHYAILLASNPLAAQKRQEAQSDLAFAGQTGGNQTLNNMAVSSNPSDSRSDVASLTQNIPPLPPHQPRKAMDWELQARVDVLSEEVKRLRIELEKGRAQSDTKEGITKDWQDTSPPTADFHTPAVGHDTPGAAIYNGTAQPSSLGDGDQEMAGPSYEVMAIPQDIPSDR</sequence>
<gene>
    <name evidence="3" type="ORF">BZG36_02005</name>
</gene>
<dbReference type="EMBL" id="MVBO01000016">
    <property type="protein sequence ID" value="OZJ05409.1"/>
    <property type="molecule type" value="Genomic_DNA"/>
</dbReference>
<accession>A0A261Y458</accession>
<reference evidence="3 4" key="1">
    <citation type="journal article" date="2017" name="Mycologia">
        <title>Bifiguratus adelaidae, gen. et sp. nov., a new member of Mucoromycotina in endophytic and soil-dwelling habitats.</title>
        <authorList>
            <person name="Torres-Cruz T.J."/>
            <person name="Billingsley Tobias T.L."/>
            <person name="Almatruk M."/>
            <person name="Hesse C."/>
            <person name="Kuske C.R."/>
            <person name="Desiro A."/>
            <person name="Benucci G.M."/>
            <person name="Bonito G."/>
            <person name="Stajich J.E."/>
            <person name="Dunlap C."/>
            <person name="Arnold A.E."/>
            <person name="Porras-Alfaro A."/>
        </authorList>
    </citation>
    <scope>NUCLEOTIDE SEQUENCE [LARGE SCALE GENOMIC DNA]</scope>
    <source>
        <strain evidence="3 4">AZ0501</strain>
    </source>
</reference>
<feature type="region of interest" description="Disordered" evidence="2">
    <location>
        <begin position="102"/>
        <end position="124"/>
    </location>
</feature>
<evidence type="ECO:0000313" key="3">
    <source>
        <dbReference type="EMBL" id="OZJ05409.1"/>
    </source>
</evidence>
<evidence type="ECO:0000313" key="4">
    <source>
        <dbReference type="Proteomes" id="UP000242875"/>
    </source>
</evidence>
<keyword evidence="4" id="KW-1185">Reference proteome</keyword>
<feature type="compositionally biased region" description="Basic and acidic residues" evidence="2">
    <location>
        <begin position="615"/>
        <end position="626"/>
    </location>
</feature>
<name>A0A261Y458_9FUNG</name>
<organism evidence="3 4">
    <name type="scientific">Bifiguratus adelaidae</name>
    <dbReference type="NCBI Taxonomy" id="1938954"/>
    <lineage>
        <taxon>Eukaryota</taxon>
        <taxon>Fungi</taxon>
        <taxon>Fungi incertae sedis</taxon>
        <taxon>Mucoromycota</taxon>
        <taxon>Mucoromycotina</taxon>
        <taxon>Endogonomycetes</taxon>
        <taxon>Endogonales</taxon>
        <taxon>Endogonales incertae sedis</taxon>
        <taxon>Bifiguratus</taxon>
    </lineage>
</organism>
<feature type="region of interest" description="Disordered" evidence="2">
    <location>
        <begin position="556"/>
        <end position="582"/>
    </location>
</feature>
<comment type="caution">
    <text evidence="3">The sequence shown here is derived from an EMBL/GenBank/DDBJ whole genome shotgun (WGS) entry which is preliminary data.</text>
</comment>
<keyword evidence="1" id="KW-0175">Coiled coil</keyword>
<evidence type="ECO:0000256" key="1">
    <source>
        <dbReference type="SAM" id="Coils"/>
    </source>
</evidence>
<feature type="region of interest" description="Disordered" evidence="2">
    <location>
        <begin position="347"/>
        <end position="374"/>
    </location>
</feature>
<feature type="coiled-coil region" evidence="1">
    <location>
        <begin position="149"/>
        <end position="210"/>
    </location>
</feature>
<protein>
    <submittedName>
        <fullName evidence="3">Uncharacterized protein</fullName>
    </submittedName>
</protein>
<proteinExistence type="predicted"/>